<comment type="caution">
    <text evidence="1">The sequence shown here is derived from an EMBL/GenBank/DDBJ whole genome shotgun (WGS) entry which is preliminary data.</text>
</comment>
<organism evidence="1 2">
    <name type="scientific">Aduncisulcus paluster</name>
    <dbReference type="NCBI Taxonomy" id="2918883"/>
    <lineage>
        <taxon>Eukaryota</taxon>
        <taxon>Metamonada</taxon>
        <taxon>Carpediemonas-like organisms</taxon>
        <taxon>Aduncisulcus</taxon>
    </lineage>
</organism>
<dbReference type="Proteomes" id="UP001057375">
    <property type="component" value="Unassembled WGS sequence"/>
</dbReference>
<accession>A0ABQ5KLQ4</accession>
<feature type="non-terminal residue" evidence="1">
    <location>
        <position position="1"/>
    </location>
</feature>
<protein>
    <submittedName>
        <fullName evidence="1">Uncharacterized protein</fullName>
    </submittedName>
</protein>
<dbReference type="EMBL" id="BQXS01002921">
    <property type="protein sequence ID" value="GKT33442.1"/>
    <property type="molecule type" value="Genomic_DNA"/>
</dbReference>
<evidence type="ECO:0000313" key="2">
    <source>
        <dbReference type="Proteomes" id="UP001057375"/>
    </source>
</evidence>
<evidence type="ECO:0000313" key="1">
    <source>
        <dbReference type="EMBL" id="GKT33442.1"/>
    </source>
</evidence>
<dbReference type="SUPFAM" id="SSF48334">
    <property type="entry name" value="DNA repair protein MutS, domain III"/>
    <property type="match status" value="1"/>
</dbReference>
<keyword evidence="2" id="KW-1185">Reference proteome</keyword>
<sequence length="130" mass="14389">LPPIHFILHEAVSGTDEENPVTPALKTIVNKWDSMTDVAELLEHALVDSPPPVITEGGLFKTGFNEELDELIQLTEHGESTLAGLLEKERVPTTCPSSSWDSTRFSVTILKFQKPSRGRFLIILNGVRLL</sequence>
<gene>
    <name evidence="1" type="ORF">ADUPG1_002493</name>
</gene>
<proteinExistence type="predicted"/>
<name>A0ABQ5KLQ4_9EUKA</name>
<reference evidence="1" key="1">
    <citation type="submission" date="2022-03" db="EMBL/GenBank/DDBJ databases">
        <title>Draft genome sequence of Aduncisulcus paluster, a free-living microaerophilic Fornicata.</title>
        <authorList>
            <person name="Yuyama I."/>
            <person name="Kume K."/>
            <person name="Tamura T."/>
            <person name="Inagaki Y."/>
            <person name="Hashimoto T."/>
        </authorList>
    </citation>
    <scope>NUCLEOTIDE SEQUENCE</scope>
    <source>
        <strain evidence="1">NY0171</strain>
    </source>
</reference>
<dbReference type="InterPro" id="IPR036187">
    <property type="entry name" value="DNA_mismatch_repair_MutS_sf"/>
</dbReference>
<dbReference type="Gene3D" id="1.10.1420.10">
    <property type="match status" value="1"/>
</dbReference>